<dbReference type="PANTHER" id="PTHR31686">
    <property type="match status" value="1"/>
</dbReference>
<accession>A0A918QDS2</accession>
<sequence>MTTAVRIGPGPQALSVRRPAALRGLAPNWYATVMGTAVVATAGAALPVPGARPALGAVWAISAVLLVLVLAGRAGHWLRHRDQARADLLDPSVAPFYGCAPMALLAVGTAGLTAGRELIGESAATALAFALFTAGTAGAVAVALGVPYLMVVRHRIEPGGASPVWLLPVVAPMVAASSLPLLPTGRWRETVLAASGALFGMTLLATLMILPLVFSRLVHGGPPPLALTPSLFLVLGPLGQSTTALSNMAGAGSGSPYGSGLTALSVVYGVPVMGFALLWLALAGALTVRALRRGMPFTMGWWAFTFPVGTCVTGAAGLADRTGLSVFTALAAVLYALLVTAWAVAGWRTARGVLAGALPAVPPR</sequence>
<evidence type="ECO:0000256" key="6">
    <source>
        <dbReference type="ARBA" id="ARBA00022989"/>
    </source>
</evidence>
<feature type="transmembrane region" description="Helical" evidence="8">
    <location>
        <begin position="324"/>
        <end position="345"/>
    </location>
</feature>
<keyword evidence="6 8" id="KW-1133">Transmembrane helix</keyword>
<comment type="caution">
    <text evidence="9">The sequence shown here is derived from an EMBL/GenBank/DDBJ whole genome shotgun (WGS) entry which is preliminary data.</text>
</comment>
<feature type="transmembrane region" description="Helical" evidence="8">
    <location>
        <begin position="54"/>
        <end position="72"/>
    </location>
</feature>
<dbReference type="Proteomes" id="UP000630936">
    <property type="component" value="Unassembled WGS sequence"/>
</dbReference>
<keyword evidence="4" id="KW-1003">Cell membrane</keyword>
<dbReference type="GO" id="GO:0005886">
    <property type="term" value="C:plasma membrane"/>
    <property type="evidence" value="ECO:0007669"/>
    <property type="project" value="UniProtKB-SubCell"/>
</dbReference>
<reference evidence="9" key="1">
    <citation type="journal article" date="2014" name="Int. J. Syst. Evol. Microbiol.">
        <title>Complete genome sequence of Corynebacterium casei LMG S-19264T (=DSM 44701T), isolated from a smear-ripened cheese.</title>
        <authorList>
            <consortium name="US DOE Joint Genome Institute (JGI-PGF)"/>
            <person name="Walter F."/>
            <person name="Albersmeier A."/>
            <person name="Kalinowski J."/>
            <person name="Ruckert C."/>
        </authorList>
    </citation>
    <scope>NUCLEOTIDE SEQUENCE</scope>
    <source>
        <strain evidence="9">JCM 4988</strain>
    </source>
</reference>
<dbReference type="InterPro" id="IPR004695">
    <property type="entry name" value="SLAC1/Mae1/Ssu1/TehA"/>
</dbReference>
<evidence type="ECO:0000256" key="5">
    <source>
        <dbReference type="ARBA" id="ARBA00022692"/>
    </source>
</evidence>
<evidence type="ECO:0000256" key="1">
    <source>
        <dbReference type="ARBA" id="ARBA00004651"/>
    </source>
</evidence>
<keyword evidence="3" id="KW-0813">Transport</keyword>
<evidence type="ECO:0000313" key="10">
    <source>
        <dbReference type="Proteomes" id="UP000630936"/>
    </source>
</evidence>
<feature type="transmembrane region" description="Helical" evidence="8">
    <location>
        <begin position="126"/>
        <end position="152"/>
    </location>
</feature>
<feature type="transmembrane region" description="Helical" evidence="8">
    <location>
        <begin position="27"/>
        <end position="48"/>
    </location>
</feature>
<keyword evidence="10" id="KW-1185">Reference proteome</keyword>
<feature type="transmembrane region" description="Helical" evidence="8">
    <location>
        <begin position="300"/>
        <end position="318"/>
    </location>
</feature>
<reference evidence="9" key="2">
    <citation type="submission" date="2020-09" db="EMBL/GenBank/DDBJ databases">
        <authorList>
            <person name="Sun Q."/>
            <person name="Ohkuma M."/>
        </authorList>
    </citation>
    <scope>NUCLEOTIDE SEQUENCE</scope>
    <source>
        <strain evidence="9">JCM 4988</strain>
    </source>
</reference>
<dbReference type="Pfam" id="PF03595">
    <property type="entry name" value="SLAC1"/>
    <property type="match status" value="1"/>
</dbReference>
<feature type="transmembrane region" description="Helical" evidence="8">
    <location>
        <begin position="93"/>
        <end position="114"/>
    </location>
</feature>
<gene>
    <name evidence="9" type="ORF">GCM10010387_39030</name>
</gene>
<evidence type="ECO:0000256" key="7">
    <source>
        <dbReference type="ARBA" id="ARBA00023136"/>
    </source>
</evidence>
<evidence type="ECO:0000256" key="2">
    <source>
        <dbReference type="ARBA" id="ARBA00008566"/>
    </source>
</evidence>
<dbReference type="Gene3D" id="1.50.10.150">
    <property type="entry name" value="Voltage-dependent anion channel"/>
    <property type="match status" value="1"/>
</dbReference>
<evidence type="ECO:0000256" key="8">
    <source>
        <dbReference type="SAM" id="Phobius"/>
    </source>
</evidence>
<dbReference type="InterPro" id="IPR051629">
    <property type="entry name" value="Sulfite_efflux_TDT"/>
</dbReference>
<name>A0A918QDS2_9ACTN</name>
<dbReference type="AlphaFoldDB" id="A0A918QDS2"/>
<dbReference type="InterPro" id="IPR038665">
    <property type="entry name" value="Voltage-dep_anion_channel_sf"/>
</dbReference>
<dbReference type="GO" id="GO:0055085">
    <property type="term" value="P:transmembrane transport"/>
    <property type="evidence" value="ECO:0007669"/>
    <property type="project" value="InterPro"/>
</dbReference>
<keyword evidence="7 8" id="KW-0472">Membrane</keyword>
<evidence type="ECO:0000256" key="3">
    <source>
        <dbReference type="ARBA" id="ARBA00022448"/>
    </source>
</evidence>
<feature type="transmembrane region" description="Helical" evidence="8">
    <location>
        <begin position="164"/>
        <end position="182"/>
    </location>
</feature>
<evidence type="ECO:0000256" key="4">
    <source>
        <dbReference type="ARBA" id="ARBA00022475"/>
    </source>
</evidence>
<comment type="subcellular location">
    <subcellularLocation>
        <location evidence="1">Cell membrane</location>
        <topology evidence="1">Multi-pass membrane protein</topology>
    </subcellularLocation>
</comment>
<proteinExistence type="inferred from homology"/>
<dbReference type="EMBL" id="BMWG01000012">
    <property type="protein sequence ID" value="GGZ40993.1"/>
    <property type="molecule type" value="Genomic_DNA"/>
</dbReference>
<feature type="transmembrane region" description="Helical" evidence="8">
    <location>
        <begin position="194"/>
        <end position="214"/>
    </location>
</feature>
<dbReference type="PANTHER" id="PTHR31686:SF1">
    <property type="entry name" value="SULFITE EFFLUX PUMP SSU1"/>
    <property type="match status" value="1"/>
</dbReference>
<organism evidence="9 10">
    <name type="scientific">Streptomyces inusitatus</name>
    <dbReference type="NCBI Taxonomy" id="68221"/>
    <lineage>
        <taxon>Bacteria</taxon>
        <taxon>Bacillati</taxon>
        <taxon>Actinomycetota</taxon>
        <taxon>Actinomycetes</taxon>
        <taxon>Kitasatosporales</taxon>
        <taxon>Streptomycetaceae</taxon>
        <taxon>Streptomyces</taxon>
    </lineage>
</organism>
<evidence type="ECO:0000313" key="9">
    <source>
        <dbReference type="EMBL" id="GGZ40993.1"/>
    </source>
</evidence>
<keyword evidence="5 8" id="KW-0812">Transmembrane</keyword>
<protein>
    <submittedName>
        <fullName evidence="9">C4-dicarboxylate ABC transporter</fullName>
    </submittedName>
</protein>
<comment type="similarity">
    <text evidence="2">Belongs to the tellurite-resistance/dicarboxylate transporter (TDT) family.</text>
</comment>
<dbReference type="RefSeq" id="WP_190124413.1">
    <property type="nucleotide sequence ID" value="NZ_BMWG01000012.1"/>
</dbReference>
<feature type="transmembrane region" description="Helical" evidence="8">
    <location>
        <begin position="266"/>
        <end position="288"/>
    </location>
</feature>